<protein>
    <submittedName>
        <fullName evidence="1 2">Uncharacterized protein</fullName>
    </submittedName>
</protein>
<evidence type="ECO:0000313" key="3">
    <source>
        <dbReference type="Proteomes" id="UP000014760"/>
    </source>
</evidence>
<dbReference type="EMBL" id="AMQN01000762">
    <property type="status" value="NOT_ANNOTATED_CDS"/>
    <property type="molecule type" value="Genomic_DNA"/>
</dbReference>
<accession>R7V2T2</accession>
<reference evidence="3" key="1">
    <citation type="submission" date="2012-12" db="EMBL/GenBank/DDBJ databases">
        <authorList>
            <person name="Hellsten U."/>
            <person name="Grimwood J."/>
            <person name="Chapman J.A."/>
            <person name="Shapiro H."/>
            <person name="Aerts A."/>
            <person name="Otillar R.P."/>
            <person name="Terry A.Y."/>
            <person name="Boore J.L."/>
            <person name="Simakov O."/>
            <person name="Marletaz F."/>
            <person name="Cho S.-J."/>
            <person name="Edsinger-Gonzales E."/>
            <person name="Havlak P."/>
            <person name="Kuo D.-H."/>
            <person name="Larsson T."/>
            <person name="Lv J."/>
            <person name="Arendt D."/>
            <person name="Savage R."/>
            <person name="Osoegawa K."/>
            <person name="de Jong P."/>
            <person name="Lindberg D.R."/>
            <person name="Seaver E.C."/>
            <person name="Weisblat D.A."/>
            <person name="Putnam N.H."/>
            <person name="Grigoriev I.V."/>
            <person name="Rokhsar D.S."/>
        </authorList>
    </citation>
    <scope>NUCLEOTIDE SEQUENCE</scope>
    <source>
        <strain evidence="3">I ESC-2004</strain>
    </source>
</reference>
<reference evidence="2" key="3">
    <citation type="submission" date="2015-06" db="UniProtKB">
        <authorList>
            <consortium name="EnsemblMetazoa"/>
        </authorList>
    </citation>
    <scope>IDENTIFICATION</scope>
</reference>
<dbReference type="EMBL" id="KB295623">
    <property type="protein sequence ID" value="ELU12859.1"/>
    <property type="molecule type" value="Genomic_DNA"/>
</dbReference>
<name>R7V2T2_CAPTE</name>
<dbReference type="AlphaFoldDB" id="R7V2T2"/>
<evidence type="ECO:0000313" key="2">
    <source>
        <dbReference type="EnsemblMetazoa" id="CapteP198655"/>
    </source>
</evidence>
<proteinExistence type="predicted"/>
<keyword evidence="3" id="KW-1185">Reference proteome</keyword>
<reference evidence="1 3" key="2">
    <citation type="journal article" date="2013" name="Nature">
        <title>Insights into bilaterian evolution from three spiralian genomes.</title>
        <authorList>
            <person name="Simakov O."/>
            <person name="Marletaz F."/>
            <person name="Cho S.J."/>
            <person name="Edsinger-Gonzales E."/>
            <person name="Havlak P."/>
            <person name="Hellsten U."/>
            <person name="Kuo D.H."/>
            <person name="Larsson T."/>
            <person name="Lv J."/>
            <person name="Arendt D."/>
            <person name="Savage R."/>
            <person name="Osoegawa K."/>
            <person name="de Jong P."/>
            <person name="Grimwood J."/>
            <person name="Chapman J.A."/>
            <person name="Shapiro H."/>
            <person name="Aerts A."/>
            <person name="Otillar R.P."/>
            <person name="Terry A.Y."/>
            <person name="Boore J.L."/>
            <person name="Grigoriev I.V."/>
            <person name="Lindberg D.R."/>
            <person name="Seaver E.C."/>
            <person name="Weisblat D.A."/>
            <person name="Putnam N.H."/>
            <person name="Rokhsar D.S."/>
        </authorList>
    </citation>
    <scope>NUCLEOTIDE SEQUENCE</scope>
    <source>
        <strain evidence="1 3">I ESC-2004</strain>
    </source>
</reference>
<dbReference type="EnsemblMetazoa" id="CapteT198655">
    <property type="protein sequence ID" value="CapteP198655"/>
    <property type="gene ID" value="CapteG198655"/>
</dbReference>
<evidence type="ECO:0000313" key="1">
    <source>
        <dbReference type="EMBL" id="ELU12859.1"/>
    </source>
</evidence>
<dbReference type="OrthoDB" id="10672205at2759"/>
<gene>
    <name evidence="1" type="ORF">CAPTEDRAFT_198655</name>
</gene>
<organism evidence="1">
    <name type="scientific">Capitella teleta</name>
    <name type="common">Polychaete worm</name>
    <dbReference type="NCBI Taxonomy" id="283909"/>
    <lineage>
        <taxon>Eukaryota</taxon>
        <taxon>Metazoa</taxon>
        <taxon>Spiralia</taxon>
        <taxon>Lophotrochozoa</taxon>
        <taxon>Annelida</taxon>
        <taxon>Polychaeta</taxon>
        <taxon>Sedentaria</taxon>
        <taxon>Scolecida</taxon>
        <taxon>Capitellidae</taxon>
        <taxon>Capitella</taxon>
    </lineage>
</organism>
<sequence>MNNAIGYSLQLPIDDTRKIGPALGDWSLRSVEGQTRSNNGHKGDIDLDQRRHIDSDGMLICSVDDVYTPDTAEADDLLSIAMSSVYGLPRYVGTFLRHMETYKELLKWNLAEGSQKITLTLSWNFQRAEPKDTLWDRLQRTLKLAPPNQALSLSRSARPCRRRNNFPEELNRFLDATTSRMRSPSRILRRHISLHSPFRHRISSSSSTSLNGMIRKSSLCRSQSNPVHQPKSNGHKQSIDDVRSVSTFFAAPSPSAPPHHSWPGTPKNRHAEYDRMNINYISRIKDNTCGVVRKDWHAAVDYWEAMNDPPSDNSEPGTGSVPDISETVQRCLDSCDKILSKGVTEI</sequence>
<dbReference type="Proteomes" id="UP000014760">
    <property type="component" value="Unassembled WGS sequence"/>
</dbReference>
<dbReference type="HOGENOM" id="CLU_802251_0_0_1"/>